<dbReference type="PANTHER" id="PTHR43329">
    <property type="entry name" value="EPOXIDE HYDROLASE"/>
    <property type="match status" value="1"/>
</dbReference>
<accession>A0ABZ1II62</accession>
<name>A0ABZ1II62_9PSEU</name>
<evidence type="ECO:0000313" key="6">
    <source>
        <dbReference type="Proteomes" id="UP001330812"/>
    </source>
</evidence>
<feature type="signal peptide" evidence="3">
    <location>
        <begin position="1"/>
        <end position="31"/>
    </location>
</feature>
<feature type="compositionally biased region" description="Polar residues" evidence="2">
    <location>
        <begin position="40"/>
        <end position="52"/>
    </location>
</feature>
<proteinExistence type="predicted"/>
<evidence type="ECO:0000256" key="2">
    <source>
        <dbReference type="SAM" id="MobiDB-lite"/>
    </source>
</evidence>
<dbReference type="Gene3D" id="3.40.50.1820">
    <property type="entry name" value="alpha/beta hydrolase"/>
    <property type="match status" value="1"/>
</dbReference>
<gene>
    <name evidence="5" type="ORF">VSH64_18745</name>
</gene>
<keyword evidence="3" id="KW-0732">Signal</keyword>
<feature type="domain" description="AB hydrolase-1" evidence="4">
    <location>
        <begin position="82"/>
        <end position="324"/>
    </location>
</feature>
<evidence type="ECO:0000259" key="4">
    <source>
        <dbReference type="Pfam" id="PF00561"/>
    </source>
</evidence>
<evidence type="ECO:0000313" key="5">
    <source>
        <dbReference type="EMBL" id="WSE34111.1"/>
    </source>
</evidence>
<feature type="region of interest" description="Disordered" evidence="2">
    <location>
        <begin position="29"/>
        <end position="56"/>
    </location>
</feature>
<dbReference type="Pfam" id="PF00561">
    <property type="entry name" value="Abhydrolase_1"/>
    <property type="match status" value="1"/>
</dbReference>
<organism evidence="5 6">
    <name type="scientific">Amycolatopsis rhabdoformis</name>
    <dbReference type="NCBI Taxonomy" id="1448059"/>
    <lineage>
        <taxon>Bacteria</taxon>
        <taxon>Bacillati</taxon>
        <taxon>Actinomycetota</taxon>
        <taxon>Actinomycetes</taxon>
        <taxon>Pseudonocardiales</taxon>
        <taxon>Pseudonocardiaceae</taxon>
        <taxon>Amycolatopsis</taxon>
    </lineage>
</organism>
<dbReference type="InterPro" id="IPR000073">
    <property type="entry name" value="AB_hydrolase_1"/>
</dbReference>
<dbReference type="Proteomes" id="UP001330812">
    <property type="component" value="Chromosome"/>
</dbReference>
<evidence type="ECO:0000256" key="3">
    <source>
        <dbReference type="SAM" id="SignalP"/>
    </source>
</evidence>
<dbReference type="SUPFAM" id="SSF53474">
    <property type="entry name" value="alpha/beta-Hydrolases"/>
    <property type="match status" value="1"/>
</dbReference>
<dbReference type="InterPro" id="IPR029058">
    <property type="entry name" value="AB_hydrolase_fold"/>
</dbReference>
<keyword evidence="1 5" id="KW-0378">Hydrolase</keyword>
<feature type="chain" id="PRO_5047078233" evidence="3">
    <location>
        <begin position="32"/>
        <end position="342"/>
    </location>
</feature>
<dbReference type="PRINTS" id="PR00412">
    <property type="entry name" value="EPOXHYDRLASE"/>
</dbReference>
<reference evidence="5 6" key="1">
    <citation type="journal article" date="2015" name="Int. J. Syst. Evol. Microbiol.">
        <title>Amycolatopsis rhabdoformis sp. nov., an actinomycete isolated from a tropical forest soil.</title>
        <authorList>
            <person name="Souza W.R."/>
            <person name="Silva R.E."/>
            <person name="Goodfellow M."/>
            <person name="Busarakam K."/>
            <person name="Figueiro F.S."/>
            <person name="Ferreira D."/>
            <person name="Rodrigues-Filho E."/>
            <person name="Moraes L.A.B."/>
            <person name="Zucchi T.D."/>
        </authorList>
    </citation>
    <scope>NUCLEOTIDE SEQUENCE [LARGE SCALE GENOMIC DNA]</scope>
    <source>
        <strain evidence="5 6">NCIMB 14900</strain>
    </source>
</reference>
<dbReference type="RefSeq" id="WP_326836908.1">
    <property type="nucleotide sequence ID" value="NZ_CP142149.1"/>
</dbReference>
<dbReference type="EMBL" id="CP142149">
    <property type="protein sequence ID" value="WSE34111.1"/>
    <property type="molecule type" value="Genomic_DNA"/>
</dbReference>
<sequence>MGFTAGKVTRPFTFVAALAAALLLTSTTSSSATQGENDEQVSTAAQSSSFYPQSRPPAGFQSEFAEVNGFQMHYFRGGKGSPLVMFSGFPEDALEWRQQMTPLAENHTVIAIDMRGVGLSEVVKGGYDTAQLAKDAHQLLVQLHLDKGVQVIAHDLGEWVAYAYGAQYRSEVRSMAVMEATIPDDSWYQYPVLSPDPDQPEPWHFGFFQLPLAEKLIAGHERDLVHDLMLEYVAGDKSPFTDSDFDYYAHFLKQPGRLAAFLSIYRGIRTDIQQNKEFLAQGKLQMPILAIGGERSFGSEVPDQWSQYASHVEGHVLKGSGHFVTQERPQEVTSLLKSFLQK</sequence>
<evidence type="ECO:0000256" key="1">
    <source>
        <dbReference type="ARBA" id="ARBA00022801"/>
    </source>
</evidence>
<dbReference type="GO" id="GO:0016787">
    <property type="term" value="F:hydrolase activity"/>
    <property type="evidence" value="ECO:0007669"/>
    <property type="project" value="UniProtKB-KW"/>
</dbReference>
<keyword evidence="6" id="KW-1185">Reference proteome</keyword>
<protein>
    <submittedName>
        <fullName evidence="5">Alpha/beta hydrolase</fullName>
    </submittedName>
</protein>
<dbReference type="InterPro" id="IPR000639">
    <property type="entry name" value="Epox_hydrolase-like"/>
</dbReference>